<protein>
    <submittedName>
        <fullName evidence="4">NUDIX hydrolase</fullName>
    </submittedName>
</protein>
<dbReference type="CDD" id="cd18873">
    <property type="entry name" value="NUDIX_NadM_like"/>
    <property type="match status" value="1"/>
</dbReference>
<dbReference type="Proteomes" id="UP000273119">
    <property type="component" value="Unassembled WGS sequence"/>
</dbReference>
<sequence length="267" mass="28827">MYWANVSERQASTPPLAVSTVVFTLRSPAGDGAGLGRGVGADAAGSPPSVGESAERGAGPRLWIPLVRRRREPYLNQWALPGGPLRGDTSLRTAAANNLLQTTGLAPTLLEQLYTFGGTDRGEGARTVSVVYWALVRFAESDLDLMRDPDVAWFPADDPEVLAGLAFDHRRIVEYALARLRAKVEYADVAHRLLGERFTLAQLRGVYEAVLGQALDPANFRRTVLARGGIEDSGEVLTGVRNRPPRLYTAISQRDPSGIPDPEGDPS</sequence>
<feature type="region of interest" description="Disordered" evidence="1">
    <location>
        <begin position="34"/>
        <end position="56"/>
    </location>
</feature>
<dbReference type="InterPro" id="IPR000086">
    <property type="entry name" value="NUDIX_hydrolase_dom"/>
</dbReference>
<dbReference type="EMBL" id="QQXL01000003">
    <property type="protein sequence ID" value="RKW70613.1"/>
    <property type="molecule type" value="Genomic_DNA"/>
</dbReference>
<proteinExistence type="predicted"/>
<keyword evidence="4" id="KW-0378">Hydrolase</keyword>
<evidence type="ECO:0000259" key="2">
    <source>
        <dbReference type="Pfam" id="PF00293"/>
    </source>
</evidence>
<dbReference type="InterPro" id="IPR015797">
    <property type="entry name" value="NUDIX_hydrolase-like_dom_sf"/>
</dbReference>
<dbReference type="AlphaFoldDB" id="A0A496PJD4"/>
<dbReference type="SUPFAM" id="SSF55811">
    <property type="entry name" value="Nudix"/>
    <property type="match status" value="1"/>
</dbReference>
<feature type="domain" description="NrtR DNA-binding winged helix" evidence="3">
    <location>
        <begin position="192"/>
        <end position="249"/>
    </location>
</feature>
<evidence type="ECO:0000259" key="3">
    <source>
        <dbReference type="Pfam" id="PF21906"/>
    </source>
</evidence>
<reference evidence="4 5" key="1">
    <citation type="submission" date="2018-07" db="EMBL/GenBank/DDBJ databases">
        <title>Arthrobacter sp. nov., isolated from raw cow's milk with high bacterial count.</title>
        <authorList>
            <person name="Hahne J."/>
            <person name="Isele D."/>
            <person name="Lipski A."/>
        </authorList>
    </citation>
    <scope>NUCLEOTIDE SEQUENCE [LARGE SCALE GENOMIC DNA]</scope>
    <source>
        <strain evidence="4 5">JZ R-183</strain>
    </source>
</reference>
<name>A0A496PJD4_9MICC</name>
<dbReference type="InterPro" id="IPR054105">
    <property type="entry name" value="WHD_NrtR"/>
</dbReference>
<dbReference type="PANTHER" id="PTHR43736">
    <property type="entry name" value="ADP-RIBOSE PYROPHOSPHATASE"/>
    <property type="match status" value="1"/>
</dbReference>
<organism evidence="4 5">
    <name type="scientific">Galactobacter caseinivorans</name>
    <dbReference type="NCBI Taxonomy" id="2676123"/>
    <lineage>
        <taxon>Bacteria</taxon>
        <taxon>Bacillati</taxon>
        <taxon>Actinomycetota</taxon>
        <taxon>Actinomycetes</taxon>
        <taxon>Micrococcales</taxon>
        <taxon>Micrococcaceae</taxon>
        <taxon>Galactobacter</taxon>
    </lineage>
</organism>
<keyword evidence="5" id="KW-1185">Reference proteome</keyword>
<feature type="domain" description="Nudix hydrolase" evidence="2">
    <location>
        <begin position="66"/>
        <end position="174"/>
    </location>
</feature>
<evidence type="ECO:0000313" key="4">
    <source>
        <dbReference type="EMBL" id="RKW70613.1"/>
    </source>
</evidence>
<dbReference type="RefSeq" id="WP_121484637.1">
    <property type="nucleotide sequence ID" value="NZ_QQXL01000003.1"/>
</dbReference>
<dbReference type="Gene3D" id="1.10.10.10">
    <property type="entry name" value="Winged helix-like DNA-binding domain superfamily/Winged helix DNA-binding domain"/>
    <property type="match status" value="1"/>
</dbReference>
<dbReference type="Pfam" id="PF21906">
    <property type="entry name" value="WHD_NrtR"/>
    <property type="match status" value="1"/>
</dbReference>
<dbReference type="Pfam" id="PF00293">
    <property type="entry name" value="NUDIX"/>
    <property type="match status" value="1"/>
</dbReference>
<dbReference type="Gene3D" id="3.90.79.10">
    <property type="entry name" value="Nucleoside Triphosphate Pyrophosphohydrolase"/>
    <property type="match status" value="1"/>
</dbReference>
<dbReference type="GO" id="GO:0016787">
    <property type="term" value="F:hydrolase activity"/>
    <property type="evidence" value="ECO:0007669"/>
    <property type="project" value="UniProtKB-KW"/>
</dbReference>
<comment type="caution">
    <text evidence="4">The sequence shown here is derived from an EMBL/GenBank/DDBJ whole genome shotgun (WGS) entry which is preliminary data.</text>
</comment>
<gene>
    <name evidence="4" type="ORF">DWQ67_05690</name>
</gene>
<dbReference type="InterPro" id="IPR036388">
    <property type="entry name" value="WH-like_DNA-bd_sf"/>
</dbReference>
<dbReference type="InterPro" id="IPR036390">
    <property type="entry name" value="WH_DNA-bd_sf"/>
</dbReference>
<evidence type="ECO:0000313" key="5">
    <source>
        <dbReference type="Proteomes" id="UP000273119"/>
    </source>
</evidence>
<accession>A0A496PJD4</accession>
<evidence type="ECO:0000256" key="1">
    <source>
        <dbReference type="SAM" id="MobiDB-lite"/>
    </source>
</evidence>
<dbReference type="SUPFAM" id="SSF46785">
    <property type="entry name" value="Winged helix' DNA-binding domain"/>
    <property type="match status" value="1"/>
</dbReference>
<dbReference type="PANTHER" id="PTHR43736:SF4">
    <property type="entry name" value="SLR1690 PROTEIN"/>
    <property type="match status" value="1"/>
</dbReference>